<keyword evidence="3" id="KW-1185">Reference proteome</keyword>
<dbReference type="Proteomes" id="UP000321323">
    <property type="component" value="Chromosome"/>
</dbReference>
<proteinExistence type="predicted"/>
<accession>A0ABZ1UTT3</accession>
<name>A0ABZ1UTT3_9BURK</name>
<dbReference type="EMBL" id="CP136508">
    <property type="protein sequence ID" value="WUR15719.1"/>
    <property type="molecule type" value="Genomic_DNA"/>
</dbReference>
<reference evidence="2 3" key="1">
    <citation type="journal article" date="2019" name="Int. J. Syst. Evol. Microbiol.">
        <title>The Draft Whole-Genome Sequence of the Antibiotic Producer Empedobacter haloabium ATCC 31962 Provides Indications for Its Taxonomic Reclassification.</title>
        <authorList>
            <person name="Miess H."/>
            <person name="Arlt P."/>
            <person name="Apel A.K."/>
            <person name="Weber T."/>
            <person name="Nieselt K."/>
            <person name="Hanssen F."/>
            <person name="Czemmel S."/>
            <person name="Nahnsen S."/>
            <person name="Gross H."/>
        </authorList>
    </citation>
    <scope>NUCLEOTIDE SEQUENCE [LARGE SCALE GENOMIC DNA]</scope>
    <source>
        <strain evidence="2 3">ATCC 31962</strain>
    </source>
</reference>
<gene>
    <name evidence="2" type="ORF">E7V67_011625</name>
</gene>
<evidence type="ECO:0000256" key="1">
    <source>
        <dbReference type="SAM" id="Phobius"/>
    </source>
</evidence>
<evidence type="ECO:0000313" key="2">
    <source>
        <dbReference type="EMBL" id="WUR15719.1"/>
    </source>
</evidence>
<keyword evidence="1" id="KW-0472">Membrane</keyword>
<organism evidence="2 3">
    <name type="scientific">[Empedobacter] haloabium</name>
    <dbReference type="NCBI Taxonomy" id="592317"/>
    <lineage>
        <taxon>Bacteria</taxon>
        <taxon>Pseudomonadati</taxon>
        <taxon>Pseudomonadota</taxon>
        <taxon>Betaproteobacteria</taxon>
        <taxon>Burkholderiales</taxon>
        <taxon>Oxalobacteraceae</taxon>
        <taxon>Telluria group</taxon>
        <taxon>Telluria group incertae sedis</taxon>
    </lineage>
</organism>
<evidence type="ECO:0008006" key="4">
    <source>
        <dbReference type="Google" id="ProtNLM"/>
    </source>
</evidence>
<feature type="transmembrane region" description="Helical" evidence="1">
    <location>
        <begin position="7"/>
        <end position="24"/>
    </location>
</feature>
<keyword evidence="1" id="KW-0812">Transmembrane</keyword>
<keyword evidence="1" id="KW-1133">Transmembrane helix</keyword>
<evidence type="ECO:0000313" key="3">
    <source>
        <dbReference type="Proteomes" id="UP000321323"/>
    </source>
</evidence>
<sequence>MTALERFVAAVVAGVLLAALAWWWHAREVSHARHEGWAAAVAAADKQYNADADAARREERALRDQFVERANQYHLKEQTYDQNLVDAQRRMRAGVDSLRCPAASAVQASAAPADRPAAAGAAPDEPGAPVVPAVAGDILGLAADTGRLVRKLEEVTARYDACRALNNGAPPAD</sequence>
<protein>
    <recommendedName>
        <fullName evidence="4">Lysis protein</fullName>
    </recommendedName>
</protein>